<proteinExistence type="predicted"/>
<reference evidence="3" key="1">
    <citation type="journal article" date="2019" name="Int. J. Syst. Evol. Microbiol.">
        <title>The Global Catalogue of Microorganisms (GCM) 10K type strain sequencing project: providing services to taxonomists for standard genome sequencing and annotation.</title>
        <authorList>
            <consortium name="The Broad Institute Genomics Platform"/>
            <consortium name="The Broad Institute Genome Sequencing Center for Infectious Disease"/>
            <person name="Wu L."/>
            <person name="Ma J."/>
        </authorList>
    </citation>
    <scope>NUCLEOTIDE SEQUENCE [LARGE SCALE GENOMIC DNA]</scope>
    <source>
        <strain evidence="3">CCM 8933</strain>
    </source>
</reference>
<dbReference type="RefSeq" id="WP_379832457.1">
    <property type="nucleotide sequence ID" value="NZ_JBHSSC010000043.1"/>
</dbReference>
<gene>
    <name evidence="2" type="ORF">ACFP5Y_12460</name>
</gene>
<keyword evidence="1" id="KW-0472">Membrane</keyword>
<keyword evidence="1" id="KW-0812">Transmembrane</keyword>
<dbReference type="PROSITE" id="PS51257">
    <property type="entry name" value="PROKAR_LIPOPROTEIN"/>
    <property type="match status" value="1"/>
</dbReference>
<sequence>MHRHWCWGLTLGVIIVLGLVVSCTVGQSTAHATAITDSRIRPFHESQQTRLHNVDTTGVAILVATTSLGLLCWYRAKLDTK</sequence>
<evidence type="ECO:0000313" key="2">
    <source>
        <dbReference type="EMBL" id="MFC6182040.1"/>
    </source>
</evidence>
<protein>
    <recommendedName>
        <fullName evidence="4">Cell surface protein</fullName>
    </recommendedName>
</protein>
<comment type="caution">
    <text evidence="2">The sequence shown here is derived from an EMBL/GenBank/DDBJ whole genome shotgun (WGS) entry which is preliminary data.</text>
</comment>
<accession>A0ABW1S3D5</accession>
<feature type="transmembrane region" description="Helical" evidence="1">
    <location>
        <begin position="56"/>
        <end position="74"/>
    </location>
</feature>
<name>A0ABW1S3D5_9LACO</name>
<dbReference type="EMBL" id="JBHSSC010000043">
    <property type="protein sequence ID" value="MFC6182040.1"/>
    <property type="molecule type" value="Genomic_DNA"/>
</dbReference>
<evidence type="ECO:0000313" key="3">
    <source>
        <dbReference type="Proteomes" id="UP001596282"/>
    </source>
</evidence>
<keyword evidence="3" id="KW-1185">Reference proteome</keyword>
<evidence type="ECO:0008006" key="4">
    <source>
        <dbReference type="Google" id="ProtNLM"/>
    </source>
</evidence>
<organism evidence="2 3">
    <name type="scientific">Lactiplantibacillus daowaiensis</name>
    <dbReference type="NCBI Taxonomy" id="2559918"/>
    <lineage>
        <taxon>Bacteria</taxon>
        <taxon>Bacillati</taxon>
        <taxon>Bacillota</taxon>
        <taxon>Bacilli</taxon>
        <taxon>Lactobacillales</taxon>
        <taxon>Lactobacillaceae</taxon>
        <taxon>Lactiplantibacillus</taxon>
    </lineage>
</organism>
<keyword evidence="1" id="KW-1133">Transmembrane helix</keyword>
<dbReference type="Proteomes" id="UP001596282">
    <property type="component" value="Unassembled WGS sequence"/>
</dbReference>
<evidence type="ECO:0000256" key="1">
    <source>
        <dbReference type="SAM" id="Phobius"/>
    </source>
</evidence>